<dbReference type="KEGG" id="hha:Hhal_1461"/>
<dbReference type="Pfam" id="PF01148">
    <property type="entry name" value="CTP_transf_1"/>
    <property type="match status" value="1"/>
</dbReference>
<organism evidence="20 21">
    <name type="scientific">Halorhodospira halophila (strain DSM 244 / SL1)</name>
    <name type="common">Ectothiorhodospira halophila (strain DSM 244 / SL1)</name>
    <dbReference type="NCBI Taxonomy" id="349124"/>
    <lineage>
        <taxon>Bacteria</taxon>
        <taxon>Pseudomonadati</taxon>
        <taxon>Pseudomonadota</taxon>
        <taxon>Gammaproteobacteria</taxon>
        <taxon>Chromatiales</taxon>
        <taxon>Ectothiorhodospiraceae</taxon>
        <taxon>Halorhodospira</taxon>
    </lineage>
</organism>
<evidence type="ECO:0000256" key="18">
    <source>
        <dbReference type="RuleBase" id="RU003938"/>
    </source>
</evidence>
<keyword evidence="11 18" id="KW-0812">Transmembrane</keyword>
<feature type="transmembrane region" description="Helical" evidence="19">
    <location>
        <begin position="79"/>
        <end position="99"/>
    </location>
</feature>
<keyword evidence="13 19" id="KW-1133">Transmembrane helix</keyword>
<feature type="transmembrane region" description="Helical" evidence="19">
    <location>
        <begin position="56"/>
        <end position="73"/>
    </location>
</feature>
<keyword evidence="12 18" id="KW-0548">Nucleotidyltransferase</keyword>
<evidence type="ECO:0000256" key="2">
    <source>
        <dbReference type="ARBA" id="ARBA00004651"/>
    </source>
</evidence>
<evidence type="ECO:0000256" key="3">
    <source>
        <dbReference type="ARBA" id="ARBA00005119"/>
    </source>
</evidence>
<evidence type="ECO:0000256" key="8">
    <source>
        <dbReference type="ARBA" id="ARBA00022475"/>
    </source>
</evidence>
<evidence type="ECO:0000256" key="7">
    <source>
        <dbReference type="ARBA" id="ARBA00019373"/>
    </source>
</evidence>
<keyword evidence="8" id="KW-1003">Cell membrane</keyword>
<evidence type="ECO:0000256" key="13">
    <source>
        <dbReference type="ARBA" id="ARBA00022989"/>
    </source>
</evidence>
<keyword evidence="21" id="KW-1185">Reference proteome</keyword>
<evidence type="ECO:0000256" key="9">
    <source>
        <dbReference type="ARBA" id="ARBA00022516"/>
    </source>
</evidence>
<gene>
    <name evidence="20" type="ordered locus">Hhal_1461</name>
</gene>
<feature type="transmembrane region" description="Helical" evidence="19">
    <location>
        <begin position="139"/>
        <end position="159"/>
    </location>
</feature>
<evidence type="ECO:0000313" key="20">
    <source>
        <dbReference type="EMBL" id="ABM62228.1"/>
    </source>
</evidence>
<evidence type="ECO:0000256" key="5">
    <source>
        <dbReference type="ARBA" id="ARBA00010185"/>
    </source>
</evidence>
<dbReference type="RefSeq" id="WP_011814250.1">
    <property type="nucleotide sequence ID" value="NC_008789.1"/>
</dbReference>
<keyword evidence="15 19" id="KW-0472">Membrane</keyword>
<evidence type="ECO:0000256" key="6">
    <source>
        <dbReference type="ARBA" id="ARBA00012487"/>
    </source>
</evidence>
<feature type="transmembrane region" description="Helical" evidence="19">
    <location>
        <begin position="28"/>
        <end position="49"/>
    </location>
</feature>
<comment type="similarity">
    <text evidence="5 18">Belongs to the CDS family.</text>
</comment>
<keyword evidence="14" id="KW-0443">Lipid metabolism</keyword>
<dbReference type="EMBL" id="CP000544">
    <property type="protein sequence ID" value="ABM62228.1"/>
    <property type="molecule type" value="Genomic_DNA"/>
</dbReference>
<evidence type="ECO:0000313" key="21">
    <source>
        <dbReference type="Proteomes" id="UP000000647"/>
    </source>
</evidence>
<dbReference type="Proteomes" id="UP000000647">
    <property type="component" value="Chromosome"/>
</dbReference>
<dbReference type="AlphaFoldDB" id="A1WX16"/>
<dbReference type="GO" id="GO:0004605">
    <property type="term" value="F:phosphatidate cytidylyltransferase activity"/>
    <property type="evidence" value="ECO:0007669"/>
    <property type="project" value="UniProtKB-EC"/>
</dbReference>
<protein>
    <recommendedName>
        <fullName evidence="7 18">Phosphatidate cytidylyltransferase</fullName>
        <ecNumber evidence="6 18">2.7.7.41</ecNumber>
    </recommendedName>
</protein>
<dbReference type="HOGENOM" id="CLU_037294_1_2_6"/>
<evidence type="ECO:0000256" key="16">
    <source>
        <dbReference type="ARBA" id="ARBA00023209"/>
    </source>
</evidence>
<evidence type="ECO:0000256" key="15">
    <source>
        <dbReference type="ARBA" id="ARBA00023136"/>
    </source>
</evidence>
<dbReference type="EC" id="2.7.7.41" evidence="6 18"/>
<sequence length="274" mass="28715">MLKARVLTALALGPLLLAAIWLLPTPVLALALGGVAALAAWEWTTLIGVQDHGRRVALVGGFAMTLLPGWWLLQAVPAVSGILYAVAALWLVALCWLVLYTRRELAAPSPLVSAVVGWLVLWPCWLALVYLHGSTPWGPFWHTFLLVLVWGADTGAYFAGRAWGRRRLAPCISPGKSWEGAVGGGLAALLGGGALVLLLQPQAPGVVALALLTVAVIVASVVGDLFESMLKRQRGVKDSGGILPGHGGILDRIDSLTAAAPVLAAGLAWWQSGM</sequence>
<feature type="transmembrane region" description="Helical" evidence="19">
    <location>
        <begin position="111"/>
        <end position="133"/>
    </location>
</feature>
<dbReference type="GO" id="GO:0016024">
    <property type="term" value="P:CDP-diacylglycerol biosynthetic process"/>
    <property type="evidence" value="ECO:0007669"/>
    <property type="project" value="UniProtKB-UniPathway"/>
</dbReference>
<dbReference type="OrthoDB" id="9799199at2"/>
<dbReference type="PANTHER" id="PTHR46382">
    <property type="entry name" value="PHOSPHATIDATE CYTIDYLYLTRANSFERASE"/>
    <property type="match status" value="1"/>
</dbReference>
<feature type="transmembrane region" description="Helical" evidence="19">
    <location>
        <begin position="205"/>
        <end position="226"/>
    </location>
</feature>
<reference evidence="20 21" key="2">
    <citation type="journal article" date="2013" name="Stand. Genomic Sci.">
        <title>Complete genome sequence of Halorhodospira halophila SL1.</title>
        <authorList>
            <person name="Challacombe J.F."/>
            <person name="Majid S."/>
            <person name="Deole R."/>
            <person name="Brettin T.S."/>
            <person name="Bruce D."/>
            <person name="Delano S.F."/>
            <person name="Detter J.C."/>
            <person name="Gleasner C.D."/>
            <person name="Han C.S."/>
            <person name="Misra M."/>
            <person name="Reitenga K.G."/>
            <person name="Mikhailova N."/>
            <person name="Woyke T."/>
            <person name="Pitluck S."/>
            <person name="Nolan M."/>
            <person name="Land M.L."/>
            <person name="Saunders E."/>
            <person name="Tapia R."/>
            <person name="Lapidus A."/>
            <person name="Ivanova N."/>
            <person name="Hoff W.D."/>
        </authorList>
    </citation>
    <scope>NUCLEOTIDE SEQUENCE [LARGE SCALE GENOMIC DNA]</scope>
    <source>
        <strain evidence="21">DSM 244 / SL1</strain>
    </source>
</reference>
<accession>A1WX16</accession>
<keyword evidence="9" id="KW-0444">Lipid biosynthesis</keyword>
<keyword evidence="17" id="KW-1208">Phospholipid metabolism</keyword>
<evidence type="ECO:0000256" key="12">
    <source>
        <dbReference type="ARBA" id="ARBA00022695"/>
    </source>
</evidence>
<feature type="transmembrane region" description="Helical" evidence="19">
    <location>
        <begin position="180"/>
        <end position="199"/>
    </location>
</feature>
<comment type="pathway">
    <text evidence="3 18">Phospholipid metabolism; CDP-diacylglycerol biosynthesis; CDP-diacylglycerol from sn-glycerol 3-phosphate: step 3/3.</text>
</comment>
<evidence type="ECO:0000256" key="10">
    <source>
        <dbReference type="ARBA" id="ARBA00022679"/>
    </source>
</evidence>
<evidence type="ECO:0000256" key="19">
    <source>
        <dbReference type="SAM" id="Phobius"/>
    </source>
</evidence>
<proteinExistence type="inferred from homology"/>
<dbReference type="STRING" id="349124.Hhal_1461"/>
<dbReference type="PANTHER" id="PTHR46382:SF1">
    <property type="entry name" value="PHOSPHATIDATE CYTIDYLYLTRANSFERASE"/>
    <property type="match status" value="1"/>
</dbReference>
<dbReference type="GO" id="GO:0005886">
    <property type="term" value="C:plasma membrane"/>
    <property type="evidence" value="ECO:0007669"/>
    <property type="project" value="UniProtKB-SubCell"/>
</dbReference>
<evidence type="ECO:0000256" key="14">
    <source>
        <dbReference type="ARBA" id="ARBA00023098"/>
    </source>
</evidence>
<name>A1WX16_HALHL</name>
<dbReference type="InterPro" id="IPR000374">
    <property type="entry name" value="PC_trans"/>
</dbReference>
<reference evidence="21" key="1">
    <citation type="submission" date="2006-12" db="EMBL/GenBank/DDBJ databases">
        <title>Complete sequence of Halorhodospira halophila SL1.</title>
        <authorList>
            <consortium name="US DOE Joint Genome Institute"/>
            <person name="Copeland A."/>
            <person name="Lucas S."/>
            <person name="Lapidus A."/>
            <person name="Barry K."/>
            <person name="Detter J.C."/>
            <person name="Glavina del Rio T."/>
            <person name="Hammon N."/>
            <person name="Israni S."/>
            <person name="Dalin E."/>
            <person name="Tice H."/>
            <person name="Pitluck S."/>
            <person name="Saunders E."/>
            <person name="Brettin T."/>
            <person name="Bruce D."/>
            <person name="Han C."/>
            <person name="Tapia R."/>
            <person name="Schmutz J."/>
            <person name="Larimer F."/>
            <person name="Land M."/>
            <person name="Hauser L."/>
            <person name="Kyrpides N."/>
            <person name="Mikhailova N."/>
            <person name="Hoff W."/>
            <person name="Richardson P."/>
        </authorList>
    </citation>
    <scope>NUCLEOTIDE SEQUENCE [LARGE SCALE GENOMIC DNA]</scope>
    <source>
        <strain evidence="21">DSM 244 / SL1</strain>
    </source>
</reference>
<dbReference type="UniPathway" id="UPA00557">
    <property type="reaction ID" value="UER00614"/>
</dbReference>
<keyword evidence="10 18" id="KW-0808">Transferase</keyword>
<dbReference type="eggNOG" id="COG0575">
    <property type="taxonomic scope" value="Bacteria"/>
</dbReference>
<comment type="pathway">
    <text evidence="4">Lipid metabolism.</text>
</comment>
<dbReference type="PROSITE" id="PS01315">
    <property type="entry name" value="CDS"/>
    <property type="match status" value="1"/>
</dbReference>
<evidence type="ECO:0000256" key="11">
    <source>
        <dbReference type="ARBA" id="ARBA00022692"/>
    </source>
</evidence>
<evidence type="ECO:0000256" key="4">
    <source>
        <dbReference type="ARBA" id="ARBA00005189"/>
    </source>
</evidence>
<evidence type="ECO:0000256" key="17">
    <source>
        <dbReference type="ARBA" id="ARBA00023264"/>
    </source>
</evidence>
<keyword evidence="16" id="KW-0594">Phospholipid biosynthesis</keyword>
<evidence type="ECO:0000256" key="1">
    <source>
        <dbReference type="ARBA" id="ARBA00001698"/>
    </source>
</evidence>
<comment type="subcellular location">
    <subcellularLocation>
        <location evidence="2">Cell membrane</location>
        <topology evidence="2">Multi-pass membrane protein</topology>
    </subcellularLocation>
</comment>
<comment type="catalytic activity">
    <reaction evidence="1 18">
        <text>a 1,2-diacyl-sn-glycero-3-phosphate + CTP + H(+) = a CDP-1,2-diacyl-sn-glycerol + diphosphate</text>
        <dbReference type="Rhea" id="RHEA:16229"/>
        <dbReference type="ChEBI" id="CHEBI:15378"/>
        <dbReference type="ChEBI" id="CHEBI:33019"/>
        <dbReference type="ChEBI" id="CHEBI:37563"/>
        <dbReference type="ChEBI" id="CHEBI:58332"/>
        <dbReference type="ChEBI" id="CHEBI:58608"/>
        <dbReference type="EC" id="2.7.7.41"/>
    </reaction>
</comment>